<feature type="non-terminal residue" evidence="2">
    <location>
        <position position="1"/>
    </location>
</feature>
<accession>A0A2P5AAI9</accession>
<dbReference type="AlphaFoldDB" id="A0A2P5AAI9"/>
<dbReference type="EMBL" id="JXTB01000719">
    <property type="protein sequence ID" value="PON33560.1"/>
    <property type="molecule type" value="Genomic_DNA"/>
</dbReference>
<organism evidence="2 3">
    <name type="scientific">Parasponia andersonii</name>
    <name type="common">Sponia andersonii</name>
    <dbReference type="NCBI Taxonomy" id="3476"/>
    <lineage>
        <taxon>Eukaryota</taxon>
        <taxon>Viridiplantae</taxon>
        <taxon>Streptophyta</taxon>
        <taxon>Embryophyta</taxon>
        <taxon>Tracheophyta</taxon>
        <taxon>Spermatophyta</taxon>
        <taxon>Magnoliopsida</taxon>
        <taxon>eudicotyledons</taxon>
        <taxon>Gunneridae</taxon>
        <taxon>Pentapetalae</taxon>
        <taxon>rosids</taxon>
        <taxon>fabids</taxon>
        <taxon>Rosales</taxon>
        <taxon>Cannabaceae</taxon>
        <taxon>Parasponia</taxon>
    </lineage>
</organism>
<comment type="caution">
    <text evidence="2">The sequence shown here is derived from an EMBL/GenBank/DDBJ whole genome shotgun (WGS) entry which is preliminary data.</text>
</comment>
<protein>
    <submittedName>
        <fullName evidence="2">Uncharacterized protein</fullName>
    </submittedName>
</protein>
<evidence type="ECO:0000256" key="1">
    <source>
        <dbReference type="SAM" id="MobiDB-lite"/>
    </source>
</evidence>
<evidence type="ECO:0000313" key="2">
    <source>
        <dbReference type="EMBL" id="PON33560.1"/>
    </source>
</evidence>
<reference evidence="3" key="1">
    <citation type="submission" date="2016-06" db="EMBL/GenBank/DDBJ databases">
        <title>Parallel loss of symbiosis genes in relatives of nitrogen-fixing non-legume Parasponia.</title>
        <authorList>
            <person name="Van Velzen R."/>
            <person name="Holmer R."/>
            <person name="Bu F."/>
            <person name="Rutten L."/>
            <person name="Van Zeijl A."/>
            <person name="Liu W."/>
            <person name="Santuari L."/>
            <person name="Cao Q."/>
            <person name="Sharma T."/>
            <person name="Shen D."/>
            <person name="Roswanjaya Y."/>
            <person name="Wardhani T."/>
            <person name="Kalhor M.S."/>
            <person name="Jansen J."/>
            <person name="Van den Hoogen J."/>
            <person name="Gungor B."/>
            <person name="Hartog M."/>
            <person name="Hontelez J."/>
            <person name="Verver J."/>
            <person name="Yang W.-C."/>
            <person name="Schijlen E."/>
            <person name="Repin R."/>
            <person name="Schilthuizen M."/>
            <person name="Schranz E."/>
            <person name="Heidstra R."/>
            <person name="Miyata K."/>
            <person name="Fedorova E."/>
            <person name="Kohlen W."/>
            <person name="Bisseling T."/>
            <person name="Smit S."/>
            <person name="Geurts R."/>
        </authorList>
    </citation>
    <scope>NUCLEOTIDE SEQUENCE [LARGE SCALE GENOMIC DNA]</scope>
    <source>
        <strain evidence="3">cv. WU1-14</strain>
    </source>
</reference>
<name>A0A2P5AAI9_PARAD</name>
<sequence length="50" mass="5565">FCSFSCPESPRAGVDFPLLSRLSIAKSRQSAMCAPHPSQPTAVSRWRWSQ</sequence>
<dbReference type="Proteomes" id="UP000237105">
    <property type="component" value="Unassembled WGS sequence"/>
</dbReference>
<feature type="region of interest" description="Disordered" evidence="1">
    <location>
        <begin position="30"/>
        <end position="50"/>
    </location>
</feature>
<gene>
    <name evidence="2" type="ORF">PanWU01x14_351790</name>
</gene>
<keyword evidence="3" id="KW-1185">Reference proteome</keyword>
<feature type="compositionally biased region" description="Polar residues" evidence="1">
    <location>
        <begin position="39"/>
        <end position="50"/>
    </location>
</feature>
<evidence type="ECO:0000313" key="3">
    <source>
        <dbReference type="Proteomes" id="UP000237105"/>
    </source>
</evidence>
<proteinExistence type="predicted"/>